<dbReference type="PANTHER" id="PTHR31451">
    <property type="match status" value="1"/>
</dbReference>
<evidence type="ECO:0000256" key="4">
    <source>
        <dbReference type="ARBA" id="ARBA00022801"/>
    </source>
</evidence>
<accession>A0A9J5YB43</accession>
<dbReference type="GO" id="GO:0000272">
    <property type="term" value="P:polysaccharide catabolic process"/>
    <property type="evidence" value="ECO:0007669"/>
    <property type="project" value="InterPro"/>
</dbReference>
<gene>
    <name evidence="8" type="ORF">H5410_038367</name>
</gene>
<evidence type="ECO:0000256" key="3">
    <source>
        <dbReference type="ARBA" id="ARBA00012706"/>
    </source>
</evidence>
<dbReference type="InterPro" id="IPR001547">
    <property type="entry name" value="Glyco_hydro_5"/>
</dbReference>
<dbReference type="OrthoDB" id="406631at2759"/>
<evidence type="ECO:0000256" key="1">
    <source>
        <dbReference type="ARBA" id="ARBA00001678"/>
    </source>
</evidence>
<dbReference type="EMBL" id="JACXVP010000007">
    <property type="protein sequence ID" value="KAG5597135.1"/>
    <property type="molecule type" value="Genomic_DNA"/>
</dbReference>
<proteinExistence type="inferred from homology"/>
<keyword evidence="9" id="KW-1185">Reference proteome</keyword>
<name>A0A9J5YB43_SOLCO</name>
<dbReference type="InterPro" id="IPR017853">
    <property type="entry name" value="GH"/>
</dbReference>
<keyword evidence="4" id="KW-0378">Hydrolase</keyword>
<evidence type="ECO:0000256" key="2">
    <source>
        <dbReference type="ARBA" id="ARBA00005641"/>
    </source>
</evidence>
<evidence type="ECO:0000256" key="6">
    <source>
        <dbReference type="SAM" id="Phobius"/>
    </source>
</evidence>
<dbReference type="Proteomes" id="UP000824120">
    <property type="component" value="Chromosome 7"/>
</dbReference>
<keyword evidence="5" id="KW-0326">Glycosidase</keyword>
<comment type="similarity">
    <text evidence="2">Belongs to the glycosyl hydrolase 5 (cellulase A) family.</text>
</comment>
<dbReference type="Gene3D" id="3.20.20.80">
    <property type="entry name" value="Glycosidases"/>
    <property type="match status" value="2"/>
</dbReference>
<evidence type="ECO:0000313" key="8">
    <source>
        <dbReference type="EMBL" id="KAG5597135.1"/>
    </source>
</evidence>
<dbReference type="EC" id="3.2.1.78" evidence="3"/>
<keyword evidence="6" id="KW-1133">Transmembrane helix</keyword>
<dbReference type="PANTHER" id="PTHR31451:SF50">
    <property type="entry name" value="MANNAN ENDO-1,4-BETA-MANNOSIDASE"/>
    <property type="match status" value="1"/>
</dbReference>
<sequence length="478" mass="55324">MVKSSMNRMLAGNGLFYPIIGFASFIAFLYLSFGDLWVNYSKEINLSFVERNGTQFFVDGKVFYINGWNSYWLMDHAADYNTRPRIRTMLQAGAKMGLTVCRTWAFNDAGYNALQISPGKFDEKVFRALDHVIAEARRNGIRLLLSLVNNLQAYGGKNQYVKWAWEEGVALSSSNDSFFYDPSIRRHFKSYVKLRCKLPTHLLFRLPQNSDVERHGDSTDLIHHSISSFQTVLTRRNIYTGIEYRDDPTIFAWELINEPRCMTDPSGDTLQDWIEEMSTFVKSIDRKHLLTVGLEGFYGPKSPKKTTANPEIWAADLGSDFVRNSILSTVDFASVHVYPDHWFHHKNFEEMLKFAAKWMLSHIEDGDKELKKPVLFTEFGLSNDNDDFEPAQRDRFLKMVLDVLYKSAERNKSGAGSFFWQFLVEKMERFNDEYGVVPWESPSTYRLITEQSCRLAKVQGLHSTQIENVKNFCASRRN</sequence>
<feature type="transmembrane region" description="Helical" evidence="6">
    <location>
        <begin position="15"/>
        <end position="38"/>
    </location>
</feature>
<protein>
    <recommendedName>
        <fullName evidence="3">mannan endo-1,4-beta-mannosidase</fullName>
        <ecNumber evidence="3">3.2.1.78</ecNumber>
    </recommendedName>
</protein>
<organism evidence="8 9">
    <name type="scientific">Solanum commersonii</name>
    <name type="common">Commerson's wild potato</name>
    <name type="synonym">Commerson's nightshade</name>
    <dbReference type="NCBI Taxonomy" id="4109"/>
    <lineage>
        <taxon>Eukaryota</taxon>
        <taxon>Viridiplantae</taxon>
        <taxon>Streptophyta</taxon>
        <taxon>Embryophyta</taxon>
        <taxon>Tracheophyta</taxon>
        <taxon>Spermatophyta</taxon>
        <taxon>Magnoliopsida</taxon>
        <taxon>eudicotyledons</taxon>
        <taxon>Gunneridae</taxon>
        <taxon>Pentapetalae</taxon>
        <taxon>asterids</taxon>
        <taxon>lamiids</taxon>
        <taxon>Solanales</taxon>
        <taxon>Solanaceae</taxon>
        <taxon>Solanoideae</taxon>
        <taxon>Solaneae</taxon>
        <taxon>Solanum</taxon>
    </lineage>
</organism>
<feature type="domain" description="Glycoside hydrolase family 5" evidence="7">
    <location>
        <begin position="47"/>
        <end position="422"/>
    </location>
</feature>
<dbReference type="Pfam" id="PF26410">
    <property type="entry name" value="GH5_mannosidase"/>
    <property type="match status" value="1"/>
</dbReference>
<keyword evidence="6" id="KW-0472">Membrane</keyword>
<evidence type="ECO:0000313" key="9">
    <source>
        <dbReference type="Proteomes" id="UP000824120"/>
    </source>
</evidence>
<dbReference type="AlphaFoldDB" id="A0A9J5YB43"/>
<evidence type="ECO:0000256" key="5">
    <source>
        <dbReference type="ARBA" id="ARBA00023295"/>
    </source>
</evidence>
<evidence type="ECO:0000259" key="7">
    <source>
        <dbReference type="Pfam" id="PF26410"/>
    </source>
</evidence>
<comment type="catalytic activity">
    <reaction evidence="1">
        <text>Random hydrolysis of (1-&gt;4)-beta-D-mannosidic linkages in mannans, galactomannans and glucomannans.</text>
        <dbReference type="EC" id="3.2.1.78"/>
    </reaction>
</comment>
<reference evidence="8 9" key="1">
    <citation type="submission" date="2020-09" db="EMBL/GenBank/DDBJ databases">
        <title>De no assembly of potato wild relative species, Solanum commersonii.</title>
        <authorList>
            <person name="Cho K."/>
        </authorList>
    </citation>
    <scope>NUCLEOTIDE SEQUENCE [LARGE SCALE GENOMIC DNA]</scope>
    <source>
        <strain evidence="8">LZ3.2</strain>
        <tissue evidence="8">Leaf</tissue>
    </source>
</reference>
<dbReference type="GO" id="GO:0016985">
    <property type="term" value="F:mannan endo-1,4-beta-mannosidase activity"/>
    <property type="evidence" value="ECO:0007669"/>
    <property type="project" value="UniProtKB-EC"/>
</dbReference>
<comment type="caution">
    <text evidence="8">The sequence shown here is derived from an EMBL/GenBank/DDBJ whole genome shotgun (WGS) entry which is preliminary data.</text>
</comment>
<keyword evidence="6" id="KW-0812">Transmembrane</keyword>
<dbReference type="SUPFAM" id="SSF51445">
    <property type="entry name" value="(Trans)glycosidases"/>
    <property type="match status" value="1"/>
</dbReference>
<dbReference type="InterPro" id="IPR045053">
    <property type="entry name" value="MAN-like"/>
</dbReference>